<evidence type="ECO:0000259" key="6">
    <source>
        <dbReference type="Pfam" id="PF03717"/>
    </source>
</evidence>
<dbReference type="GO" id="GO:0008658">
    <property type="term" value="F:penicillin binding"/>
    <property type="evidence" value="ECO:0007669"/>
    <property type="project" value="InterPro"/>
</dbReference>
<dbReference type="InterPro" id="IPR012338">
    <property type="entry name" value="Beta-lactam/transpept-like"/>
</dbReference>
<dbReference type="PANTHER" id="PTHR30627">
    <property type="entry name" value="PEPTIDOGLYCAN D,D-TRANSPEPTIDASE"/>
    <property type="match status" value="1"/>
</dbReference>
<evidence type="ECO:0000256" key="3">
    <source>
        <dbReference type="ARBA" id="ARBA00023136"/>
    </source>
</evidence>
<keyword evidence="7" id="KW-0132">Cell division</keyword>
<comment type="similarity">
    <text evidence="2">Belongs to the transpeptidase family.</text>
</comment>
<dbReference type="GO" id="GO:0005886">
    <property type="term" value="C:plasma membrane"/>
    <property type="evidence" value="ECO:0007669"/>
    <property type="project" value="TreeGrafter"/>
</dbReference>
<dbReference type="InterPro" id="IPR005311">
    <property type="entry name" value="PBP_dimer"/>
</dbReference>
<dbReference type="Gene3D" id="3.90.1310.10">
    <property type="entry name" value="Penicillin-binding protein 2a (Domain 2)"/>
    <property type="match status" value="1"/>
</dbReference>
<dbReference type="Gene3D" id="3.40.710.10">
    <property type="entry name" value="DD-peptidase/beta-lactamase superfamily"/>
    <property type="match status" value="1"/>
</dbReference>
<proteinExistence type="inferred from homology"/>
<feature type="compositionally biased region" description="Basic and acidic residues" evidence="4">
    <location>
        <begin position="518"/>
        <end position="527"/>
    </location>
</feature>
<feature type="domain" description="Penicillin-binding protein dimerisation" evidence="6">
    <location>
        <begin position="104"/>
        <end position="276"/>
    </location>
</feature>
<evidence type="ECO:0000256" key="1">
    <source>
        <dbReference type="ARBA" id="ARBA00004370"/>
    </source>
</evidence>
<dbReference type="Proteomes" id="UP000198348">
    <property type="component" value="Unassembled WGS sequence"/>
</dbReference>
<dbReference type="InterPro" id="IPR001460">
    <property type="entry name" value="PCN-bd_Tpept"/>
</dbReference>
<dbReference type="OrthoDB" id="9789078at2"/>
<dbReference type="EMBL" id="FZNW01000006">
    <property type="protein sequence ID" value="SNR45383.1"/>
    <property type="molecule type" value="Genomic_DNA"/>
</dbReference>
<dbReference type="Pfam" id="PF00905">
    <property type="entry name" value="Transpeptidase"/>
    <property type="match status" value="1"/>
</dbReference>
<dbReference type="GO" id="GO:0051301">
    <property type="term" value="P:cell division"/>
    <property type="evidence" value="ECO:0007669"/>
    <property type="project" value="UniProtKB-KW"/>
</dbReference>
<feature type="compositionally biased region" description="Basic residues" evidence="4">
    <location>
        <begin position="13"/>
        <end position="29"/>
    </location>
</feature>
<gene>
    <name evidence="7" type="ORF">SAMN06265360_106127</name>
</gene>
<evidence type="ECO:0000259" key="5">
    <source>
        <dbReference type="Pfam" id="PF00905"/>
    </source>
</evidence>
<evidence type="ECO:0000313" key="7">
    <source>
        <dbReference type="EMBL" id="SNR45383.1"/>
    </source>
</evidence>
<dbReference type="Gene3D" id="3.30.450.330">
    <property type="match status" value="1"/>
</dbReference>
<dbReference type="Pfam" id="PF03717">
    <property type="entry name" value="PBP_dimer"/>
    <property type="match status" value="1"/>
</dbReference>
<dbReference type="SUPFAM" id="SSF56601">
    <property type="entry name" value="beta-lactamase/transpeptidase-like"/>
    <property type="match status" value="1"/>
</dbReference>
<keyword evidence="3" id="KW-0472">Membrane</keyword>
<keyword evidence="8" id="KW-1185">Reference proteome</keyword>
<protein>
    <submittedName>
        <fullName evidence="7">Cell division protein FtsI (Penicillin-binding protein 3)</fullName>
    </submittedName>
</protein>
<dbReference type="PANTHER" id="PTHR30627:SF1">
    <property type="entry name" value="PEPTIDOGLYCAN D,D-TRANSPEPTIDASE FTSI"/>
    <property type="match status" value="1"/>
</dbReference>
<feature type="region of interest" description="Disordered" evidence="4">
    <location>
        <begin position="1"/>
        <end position="53"/>
    </location>
</feature>
<feature type="region of interest" description="Disordered" evidence="4">
    <location>
        <begin position="518"/>
        <end position="538"/>
    </location>
</feature>
<sequence length="661" mass="71539">MRGGRSPGGARGRGARSGRAKNAPRKVTTKRVGGTRSRSRRVPLRRRVGSGASRVGSMSRFQGVSILLVVVLSFAGLKLVHVQAFEAEALSARAERQRTTVMDIPAERGAIYDRDGIELAFSVETRTLQVNLRNMRREWTEHLRDNPESDMDFDARIEEISEYIAEQVPELTSEQELLARFRKPADFTYLVDKVPPSVADEITERYPEIAEEKRAHREYPGGRLGSNVIGYANWRMEDEDVSKHNLRGLVGLESARDNDLAGRPGQQVVDTRQGDRAVVIPGSERDVRPAVPGSDLHLTLDSDVQHDLQQRLSDYVSRTKADGGSAVIMDAETAEVYALANDSTFDPNEFGDVSEDQLRNDAVTIPFEPGSVNKVVTAAAAIENGITDPDDVHSVPGSIRVADHTVRDAWSHGTLGMTTTGIFAKSSNVGTLLLARELGPDVFAETVERFGLGQRTGIGLPGESAGYVPPREQWSGTTFGNLPIGQGLSMTVVQMASMYQALANDGIRVEPSIVRATEKPDGTRVPEPDPESSRVVSADTAETVVDMLRATVQEGDGQNSGTAPKADIDGYQISGKTGSAQQVDPATGSYSDSKYNINFAGIVPADDPQFVIAIMLDAPDTTLPEGSSAAPLFRDVASYLVQRHQIPLSGEESPVVPLVVE</sequence>
<name>A0A238WGG0_9PSEU</name>
<evidence type="ECO:0000313" key="8">
    <source>
        <dbReference type="Proteomes" id="UP000198348"/>
    </source>
</evidence>
<keyword evidence="7" id="KW-0131">Cell cycle</keyword>
<reference evidence="7 8" key="1">
    <citation type="submission" date="2017-06" db="EMBL/GenBank/DDBJ databases">
        <authorList>
            <person name="Kim H.J."/>
            <person name="Triplett B.A."/>
        </authorList>
    </citation>
    <scope>NUCLEOTIDE SEQUENCE [LARGE SCALE GENOMIC DNA]</scope>
    <source>
        <strain evidence="7 8">DSM 45207</strain>
    </source>
</reference>
<evidence type="ECO:0000256" key="2">
    <source>
        <dbReference type="ARBA" id="ARBA00007171"/>
    </source>
</evidence>
<dbReference type="AlphaFoldDB" id="A0A238WGG0"/>
<accession>A0A238WGG0</accession>
<dbReference type="InterPro" id="IPR036138">
    <property type="entry name" value="PBP_dimer_sf"/>
</dbReference>
<organism evidence="7 8">
    <name type="scientific">Haloechinothrix alba</name>
    <dbReference type="NCBI Taxonomy" id="664784"/>
    <lineage>
        <taxon>Bacteria</taxon>
        <taxon>Bacillati</taxon>
        <taxon>Actinomycetota</taxon>
        <taxon>Actinomycetes</taxon>
        <taxon>Pseudonocardiales</taxon>
        <taxon>Pseudonocardiaceae</taxon>
        <taxon>Haloechinothrix</taxon>
    </lineage>
</organism>
<dbReference type="SUPFAM" id="SSF56519">
    <property type="entry name" value="Penicillin binding protein dimerisation domain"/>
    <property type="match status" value="1"/>
</dbReference>
<evidence type="ECO:0000256" key="4">
    <source>
        <dbReference type="SAM" id="MobiDB-lite"/>
    </source>
</evidence>
<feature type="compositionally biased region" description="Basic residues" evidence="4">
    <location>
        <begin position="37"/>
        <end position="48"/>
    </location>
</feature>
<dbReference type="GO" id="GO:0071555">
    <property type="term" value="P:cell wall organization"/>
    <property type="evidence" value="ECO:0007669"/>
    <property type="project" value="TreeGrafter"/>
</dbReference>
<feature type="compositionally biased region" description="Gly residues" evidence="4">
    <location>
        <begin position="1"/>
        <end position="12"/>
    </location>
</feature>
<comment type="subcellular location">
    <subcellularLocation>
        <location evidence="1">Membrane</location>
    </subcellularLocation>
</comment>
<dbReference type="InterPro" id="IPR050515">
    <property type="entry name" value="Beta-lactam/transpept"/>
</dbReference>
<feature type="domain" description="Penicillin-binding protein transpeptidase" evidence="5">
    <location>
        <begin position="324"/>
        <end position="636"/>
    </location>
</feature>